<name>A0A2H3JC95_WOLCO</name>
<evidence type="ECO:0000256" key="2">
    <source>
        <dbReference type="SAM" id="MobiDB-lite"/>
    </source>
</evidence>
<feature type="region of interest" description="Disordered" evidence="2">
    <location>
        <begin position="351"/>
        <end position="376"/>
    </location>
</feature>
<feature type="compositionally biased region" description="Basic and acidic residues" evidence="2">
    <location>
        <begin position="611"/>
        <end position="629"/>
    </location>
</feature>
<feature type="compositionally biased region" description="Polar residues" evidence="2">
    <location>
        <begin position="306"/>
        <end position="321"/>
    </location>
</feature>
<accession>A0A2H3JC95</accession>
<dbReference type="EMBL" id="KB468053">
    <property type="protein sequence ID" value="PCH39870.1"/>
    <property type="molecule type" value="Genomic_DNA"/>
</dbReference>
<feature type="region of interest" description="Disordered" evidence="2">
    <location>
        <begin position="583"/>
        <end position="656"/>
    </location>
</feature>
<feature type="compositionally biased region" description="Basic and acidic residues" evidence="2">
    <location>
        <begin position="592"/>
        <end position="602"/>
    </location>
</feature>
<feature type="region of interest" description="Disordered" evidence="2">
    <location>
        <begin position="856"/>
        <end position="875"/>
    </location>
</feature>
<evidence type="ECO:0000313" key="3">
    <source>
        <dbReference type="EMBL" id="PCH39870.1"/>
    </source>
</evidence>
<protein>
    <submittedName>
        <fullName evidence="3">Uncharacterized protein</fullName>
    </submittedName>
</protein>
<gene>
    <name evidence="3" type="ORF">WOLCODRAFT_149915</name>
</gene>
<keyword evidence="4" id="KW-1185">Reference proteome</keyword>
<feature type="region of interest" description="Disordered" evidence="2">
    <location>
        <begin position="797"/>
        <end position="824"/>
    </location>
</feature>
<dbReference type="AlphaFoldDB" id="A0A2H3JC95"/>
<feature type="compositionally biased region" description="Basic and acidic residues" evidence="2">
    <location>
        <begin position="361"/>
        <end position="376"/>
    </location>
</feature>
<proteinExistence type="predicted"/>
<sequence length="913" mass="100016">MGGNTWRASELLFLKAQWTSNTVREIYRKTASLKSCSNFIYDKFLEEFGKEPYEEETNAEFQARLALAKSAATREMQTKWPAEMQEMCEMRLKRLSDRIYGFVRHHSPNKGKGKGRKIGEGMALFAEQRDVSAWDVWHKHKGAQKKAEREYSREVSDHAEEGTSEVLGGAQWTKAAMEEYATLSHEEKARLQEEADRANKEHREVEFNGNNEFIRTEKVRNLGEILGKLAKQIEEELGWVVLFMAGVVDEMGNISDLIVQRTGEDRGQESGDTTKTVDSTKAGGDGEFNKGKDTMTTPWEVEDSGEGTSNISSGASNVTSSEGDVLRGEGDDGGRLDVATDGGEVLCAIDTASKPSTENSHSTDDMADRTGQRKLESGGDVQMAAGEASQEVLRAFSGSQCAGEAAVKASGARGALGKAAQKKSTRGKLWADSSAEQVTDTIPMIAGRGARVRKASAWALGEDGVTLTVAVGRVGGRATLNQGKRKRVKLDDSKGGRLDPVSLGGSSNDEEFARALQRMYDDEAEALRGQGLVPSGAIASAGMAESDYKREISSYRDSDSDDDIHDGGRLTVFDRYALRWSPPLGKVTKAGGGEDEKGKGKELPGGLAAANRHEKGYRRDKNNGDRTEGERDEDEDDERDQGRDDGRPEGDILLIKKETPRENNMCPTAEIIEVHDNQIRLTDFNVVVTEYNLTAVSFFQVWSYRDFTWHGGHSLRSRIDIGLSNVLLARLNGVRLCPGLGLEIHALELGVNPRLGDYSIKWCWEKGADIEGVWPSSDKVDSDGGWMPKTISATRVGRHKTVAQADKVRSDRGEGPSRRDRFPLSQALTKAHKTPTRRLLDAGGFKKAEMLGETISISESSKEDKPARKKRRVLSKPGDDVIDISDDDLLGVAVAAAIDRDGRGIIEVLSDST</sequence>
<feature type="compositionally biased region" description="Polar residues" evidence="2">
    <location>
        <begin position="270"/>
        <end position="279"/>
    </location>
</feature>
<evidence type="ECO:0000313" key="4">
    <source>
        <dbReference type="Proteomes" id="UP000218811"/>
    </source>
</evidence>
<reference evidence="3 4" key="1">
    <citation type="journal article" date="2012" name="Science">
        <title>The Paleozoic origin of enzymatic lignin decomposition reconstructed from 31 fungal genomes.</title>
        <authorList>
            <person name="Floudas D."/>
            <person name="Binder M."/>
            <person name="Riley R."/>
            <person name="Barry K."/>
            <person name="Blanchette R.A."/>
            <person name="Henrissat B."/>
            <person name="Martinez A.T."/>
            <person name="Otillar R."/>
            <person name="Spatafora J.W."/>
            <person name="Yadav J.S."/>
            <person name="Aerts A."/>
            <person name="Benoit I."/>
            <person name="Boyd A."/>
            <person name="Carlson A."/>
            <person name="Copeland A."/>
            <person name="Coutinho P.M."/>
            <person name="de Vries R.P."/>
            <person name="Ferreira P."/>
            <person name="Findley K."/>
            <person name="Foster B."/>
            <person name="Gaskell J."/>
            <person name="Glotzer D."/>
            <person name="Gorecki P."/>
            <person name="Heitman J."/>
            <person name="Hesse C."/>
            <person name="Hori C."/>
            <person name="Igarashi K."/>
            <person name="Jurgens J.A."/>
            <person name="Kallen N."/>
            <person name="Kersten P."/>
            <person name="Kohler A."/>
            <person name="Kuees U."/>
            <person name="Kumar T.K.A."/>
            <person name="Kuo A."/>
            <person name="LaButti K."/>
            <person name="Larrondo L.F."/>
            <person name="Lindquist E."/>
            <person name="Ling A."/>
            <person name="Lombard V."/>
            <person name="Lucas S."/>
            <person name="Lundell T."/>
            <person name="Martin R."/>
            <person name="McLaughlin D.J."/>
            <person name="Morgenstern I."/>
            <person name="Morin E."/>
            <person name="Murat C."/>
            <person name="Nagy L.G."/>
            <person name="Nolan M."/>
            <person name="Ohm R.A."/>
            <person name="Patyshakuliyeva A."/>
            <person name="Rokas A."/>
            <person name="Ruiz-Duenas F.J."/>
            <person name="Sabat G."/>
            <person name="Salamov A."/>
            <person name="Samejima M."/>
            <person name="Schmutz J."/>
            <person name="Slot J.C."/>
            <person name="St John F."/>
            <person name="Stenlid J."/>
            <person name="Sun H."/>
            <person name="Sun S."/>
            <person name="Syed K."/>
            <person name="Tsang A."/>
            <person name="Wiebenga A."/>
            <person name="Young D."/>
            <person name="Pisabarro A."/>
            <person name="Eastwood D.C."/>
            <person name="Martin F."/>
            <person name="Cullen D."/>
            <person name="Grigoriev I.V."/>
            <person name="Hibbett D.S."/>
        </authorList>
    </citation>
    <scope>NUCLEOTIDE SEQUENCE [LARGE SCALE GENOMIC DNA]</scope>
    <source>
        <strain evidence="3 4">MD-104</strain>
    </source>
</reference>
<evidence type="ECO:0000256" key="1">
    <source>
        <dbReference type="SAM" id="Coils"/>
    </source>
</evidence>
<feature type="coiled-coil region" evidence="1">
    <location>
        <begin position="181"/>
        <end position="208"/>
    </location>
</feature>
<feature type="region of interest" description="Disordered" evidence="2">
    <location>
        <begin position="261"/>
        <end position="335"/>
    </location>
</feature>
<feature type="compositionally biased region" description="Acidic residues" evidence="2">
    <location>
        <begin position="630"/>
        <end position="639"/>
    </location>
</feature>
<feature type="compositionally biased region" description="Basic and acidic residues" evidence="2">
    <location>
        <begin position="806"/>
        <end position="822"/>
    </location>
</feature>
<keyword evidence="1" id="KW-0175">Coiled coil</keyword>
<dbReference type="Proteomes" id="UP000218811">
    <property type="component" value="Unassembled WGS sequence"/>
</dbReference>
<organism evidence="3 4">
    <name type="scientific">Wolfiporia cocos (strain MD-104)</name>
    <name type="common">Brown rot fungus</name>
    <dbReference type="NCBI Taxonomy" id="742152"/>
    <lineage>
        <taxon>Eukaryota</taxon>
        <taxon>Fungi</taxon>
        <taxon>Dikarya</taxon>
        <taxon>Basidiomycota</taxon>
        <taxon>Agaricomycotina</taxon>
        <taxon>Agaricomycetes</taxon>
        <taxon>Polyporales</taxon>
        <taxon>Phaeolaceae</taxon>
        <taxon>Wolfiporia</taxon>
    </lineage>
</organism>
<feature type="compositionally biased region" description="Basic and acidic residues" evidence="2">
    <location>
        <begin position="324"/>
        <end position="335"/>
    </location>
</feature>
<feature type="compositionally biased region" description="Basic and acidic residues" evidence="2">
    <location>
        <begin position="640"/>
        <end position="656"/>
    </location>
</feature>